<dbReference type="SUPFAM" id="SSF51556">
    <property type="entry name" value="Metallo-dependent hydrolases"/>
    <property type="match status" value="1"/>
</dbReference>
<evidence type="ECO:0000256" key="1">
    <source>
        <dbReference type="ARBA" id="ARBA00023239"/>
    </source>
</evidence>
<dbReference type="InterPro" id="IPR032465">
    <property type="entry name" value="ACMSD"/>
</dbReference>
<gene>
    <name evidence="3" type="ORF">EDC64_103218</name>
</gene>
<keyword evidence="1" id="KW-0456">Lyase</keyword>
<dbReference type="PANTHER" id="PTHR21240:SF19">
    <property type="entry name" value="CATALYTIC_ HYDROLASE"/>
    <property type="match status" value="1"/>
</dbReference>
<reference evidence="3 4" key="1">
    <citation type="submission" date="2019-03" db="EMBL/GenBank/DDBJ databases">
        <title>Genomic Encyclopedia of Type Strains, Phase IV (KMG-IV): sequencing the most valuable type-strain genomes for metagenomic binning, comparative biology and taxonomic classification.</title>
        <authorList>
            <person name="Goeker M."/>
        </authorList>
    </citation>
    <scope>NUCLEOTIDE SEQUENCE [LARGE SCALE GENOMIC DNA]</scope>
    <source>
        <strain evidence="3 4">DSM 9035</strain>
    </source>
</reference>
<proteinExistence type="predicted"/>
<protein>
    <recommendedName>
        <fullName evidence="2">Amidohydrolase-related domain-containing protein</fullName>
    </recommendedName>
</protein>
<dbReference type="InterPro" id="IPR032466">
    <property type="entry name" value="Metal_Hydrolase"/>
</dbReference>
<dbReference type="RefSeq" id="WP_132030631.1">
    <property type="nucleotide sequence ID" value="NZ_SMAI01000003.1"/>
</dbReference>
<sequence length="280" mass="31213">MPIIDFRIRPPFKSFRGMVMYASGDRRDRFTRQLGFEPAPSARAESVELMVGEMDAAGIDLGVVVGRNSGPLGSVDNDEVMEFTKAHPGRFIPVASIDVTDRRRAVAQIDGAVAAGFKAINIEPGAYANPLHTDDRRLYPIYAHCEDRGLPLIMMTGGNAGPDVSYTAPATLDRVLADFPTLRIVSSHGNWPWVAEILHVAFRRSNLYLSPDMYLVNMPGMDDYVKAANGFLSDRFIYASSYPYCPIKDYKDWFCTLPLSDENREKVMYRNAARFLGLDA</sequence>
<dbReference type="Pfam" id="PF04909">
    <property type="entry name" value="Amidohydro_2"/>
    <property type="match status" value="1"/>
</dbReference>
<dbReference type="PANTHER" id="PTHR21240">
    <property type="entry name" value="2-AMINO-3-CARBOXYLMUCONATE-6-SEMIALDEHYDE DECARBOXYLASE"/>
    <property type="match status" value="1"/>
</dbReference>
<name>A0A4R3LZD8_9HYPH</name>
<dbReference type="InterPro" id="IPR006680">
    <property type="entry name" value="Amidohydro-rel"/>
</dbReference>
<dbReference type="EMBL" id="SMAI01000003">
    <property type="protein sequence ID" value="TCT06114.1"/>
    <property type="molecule type" value="Genomic_DNA"/>
</dbReference>
<feature type="domain" description="Amidohydrolase-related" evidence="2">
    <location>
        <begin position="54"/>
        <end position="278"/>
    </location>
</feature>
<dbReference type="Gene3D" id="3.20.20.140">
    <property type="entry name" value="Metal-dependent hydrolases"/>
    <property type="match status" value="1"/>
</dbReference>
<accession>A0A4R3LZD8</accession>
<dbReference type="Proteomes" id="UP000294664">
    <property type="component" value="Unassembled WGS sequence"/>
</dbReference>
<organism evidence="3 4">
    <name type="scientific">Aquabacter spiritensis</name>
    <dbReference type="NCBI Taxonomy" id="933073"/>
    <lineage>
        <taxon>Bacteria</taxon>
        <taxon>Pseudomonadati</taxon>
        <taxon>Pseudomonadota</taxon>
        <taxon>Alphaproteobacteria</taxon>
        <taxon>Hyphomicrobiales</taxon>
        <taxon>Xanthobacteraceae</taxon>
        <taxon>Aquabacter</taxon>
    </lineage>
</organism>
<evidence type="ECO:0000259" key="2">
    <source>
        <dbReference type="Pfam" id="PF04909"/>
    </source>
</evidence>
<evidence type="ECO:0000313" key="3">
    <source>
        <dbReference type="EMBL" id="TCT06114.1"/>
    </source>
</evidence>
<keyword evidence="4" id="KW-1185">Reference proteome</keyword>
<dbReference type="AlphaFoldDB" id="A0A4R3LZD8"/>
<evidence type="ECO:0000313" key="4">
    <source>
        <dbReference type="Proteomes" id="UP000294664"/>
    </source>
</evidence>
<dbReference type="GO" id="GO:0016831">
    <property type="term" value="F:carboxy-lyase activity"/>
    <property type="evidence" value="ECO:0007669"/>
    <property type="project" value="InterPro"/>
</dbReference>
<comment type="caution">
    <text evidence="3">The sequence shown here is derived from an EMBL/GenBank/DDBJ whole genome shotgun (WGS) entry which is preliminary data.</text>
</comment>
<dbReference type="GO" id="GO:0016787">
    <property type="term" value="F:hydrolase activity"/>
    <property type="evidence" value="ECO:0007669"/>
    <property type="project" value="InterPro"/>
</dbReference>
<dbReference type="OrthoDB" id="1407586at2"/>